<evidence type="ECO:0000313" key="1">
    <source>
        <dbReference type="EMBL" id="AMB98938.1"/>
    </source>
</evidence>
<gene>
    <name evidence="1" type="ORF">AWM75_02525</name>
</gene>
<dbReference type="AlphaFoldDB" id="A0A0X8FKD9"/>
<accession>A0A0X8FKD9</accession>
<proteinExistence type="predicted"/>
<evidence type="ECO:0000313" key="2">
    <source>
        <dbReference type="Proteomes" id="UP000062260"/>
    </source>
</evidence>
<reference evidence="1 2" key="1">
    <citation type="journal article" date="2016" name="Genome Announc.">
        <title>Complete Genome Sequences of Aerococcus christensenii CCUG 28831T, Aerococcus sanguinicola CCUG 43001T, Aerococcus urinae CCUG 36881T, Aerococcus urinaeequi CCUG 28094T, Aerococcus urinaehominis CCUG 42038 BT, and Aerococcus viridans CCUG 4311T.</title>
        <authorList>
            <person name="Carkaci D."/>
            <person name="Dargis R."/>
            <person name="Nielsen X.C."/>
            <person name="Skovgaard O."/>
            <person name="Fuursted K."/>
            <person name="Christensen J.J."/>
        </authorList>
    </citation>
    <scope>NUCLEOTIDE SEQUENCE [LARGE SCALE GENOMIC DNA]</scope>
    <source>
        <strain evidence="1 2">CCUG42038B</strain>
    </source>
</reference>
<reference evidence="2" key="2">
    <citation type="submission" date="2016-01" db="EMBL/GenBank/DDBJ databases">
        <title>Six Aerococcus type strain genome sequencing and assembly using PacBio and Illumina Hiseq.</title>
        <authorList>
            <person name="Carkaci D."/>
            <person name="Dargis R."/>
            <person name="Nielsen X.C."/>
            <person name="Skovgaard O."/>
            <person name="Fuursted K."/>
            <person name="Christensen J.J."/>
        </authorList>
    </citation>
    <scope>NUCLEOTIDE SEQUENCE [LARGE SCALE GENOMIC DNA]</scope>
    <source>
        <strain evidence="2">CCUG42038B</strain>
    </source>
</reference>
<sequence>MIVMMFWLAIIGLNILVAALVTSLDKQARHRPAGKDTYQADSLSDNLDQVVEGPIIMDDDRVLDADLAAASVAAANEGLDHDLSVAEDVDQFTSYLDQALAQTFAGDQRTDVQIQKPASSKYRADSNMKLRQAMLHYEILGPPLAKQARTRPIRGEK</sequence>
<protein>
    <submittedName>
        <fullName evidence="1">Uncharacterized protein</fullName>
    </submittedName>
</protein>
<dbReference type="KEGG" id="auh:AWM75_02525"/>
<organism evidence="1 2">
    <name type="scientific">Aerococcus urinaehominis</name>
    <dbReference type="NCBI Taxonomy" id="128944"/>
    <lineage>
        <taxon>Bacteria</taxon>
        <taxon>Bacillati</taxon>
        <taxon>Bacillota</taxon>
        <taxon>Bacilli</taxon>
        <taxon>Lactobacillales</taxon>
        <taxon>Aerococcaceae</taxon>
        <taxon>Aerococcus</taxon>
    </lineage>
</organism>
<dbReference type="Proteomes" id="UP000062260">
    <property type="component" value="Chromosome"/>
</dbReference>
<dbReference type="STRING" id="128944.AWM75_02525"/>
<keyword evidence="2" id="KW-1185">Reference proteome</keyword>
<dbReference type="RefSeq" id="WP_067977845.1">
    <property type="nucleotide sequence ID" value="NZ_CP014163.1"/>
</dbReference>
<dbReference type="EMBL" id="CP014163">
    <property type="protein sequence ID" value="AMB98938.1"/>
    <property type="molecule type" value="Genomic_DNA"/>
</dbReference>
<name>A0A0X8FKD9_9LACT</name>